<dbReference type="Gene3D" id="3.40.50.180">
    <property type="entry name" value="Methylesterase CheB, C-terminal domain"/>
    <property type="match status" value="1"/>
</dbReference>
<dbReference type="PROSITE" id="PS50122">
    <property type="entry name" value="CHEB"/>
    <property type="match status" value="1"/>
</dbReference>
<evidence type="ECO:0000256" key="3">
    <source>
        <dbReference type="ARBA" id="ARBA00048267"/>
    </source>
</evidence>
<dbReference type="OrthoDB" id="9793421at2"/>
<comment type="catalytic activity">
    <reaction evidence="3">
        <text>[protein]-L-glutamate 5-O-methyl ester + H2O = L-glutamyl-[protein] + methanol + H(+)</text>
        <dbReference type="Rhea" id="RHEA:23236"/>
        <dbReference type="Rhea" id="RHEA-COMP:10208"/>
        <dbReference type="Rhea" id="RHEA-COMP:10311"/>
        <dbReference type="ChEBI" id="CHEBI:15377"/>
        <dbReference type="ChEBI" id="CHEBI:15378"/>
        <dbReference type="ChEBI" id="CHEBI:17790"/>
        <dbReference type="ChEBI" id="CHEBI:29973"/>
        <dbReference type="ChEBI" id="CHEBI:82795"/>
        <dbReference type="EC" id="3.1.1.61"/>
    </reaction>
</comment>
<dbReference type="Proteomes" id="UP000232693">
    <property type="component" value="Chromosome"/>
</dbReference>
<dbReference type="AlphaFoldDB" id="A0A2K9AYV6"/>
<name>A0A2K9AYV6_9GAMM</name>
<dbReference type="SUPFAM" id="SSF52738">
    <property type="entry name" value="Methylesterase CheB, C-terminal domain"/>
    <property type="match status" value="1"/>
</dbReference>
<evidence type="ECO:0000256" key="2">
    <source>
        <dbReference type="ARBA" id="ARBA00039140"/>
    </source>
</evidence>
<dbReference type="GO" id="GO:0008984">
    <property type="term" value="F:protein-glutamate methylesterase activity"/>
    <property type="evidence" value="ECO:0007669"/>
    <property type="project" value="UniProtKB-EC"/>
</dbReference>
<evidence type="ECO:0000313" key="4">
    <source>
        <dbReference type="EMBL" id="AUD77868.1"/>
    </source>
</evidence>
<dbReference type="InterPro" id="IPR035909">
    <property type="entry name" value="CheB_C"/>
</dbReference>
<dbReference type="PANTHER" id="PTHR42872:SF6">
    <property type="entry name" value="PROTEIN-GLUTAMATE METHYLESTERASE_PROTEIN-GLUTAMINE GLUTAMINASE"/>
    <property type="match status" value="1"/>
</dbReference>
<proteinExistence type="predicted"/>
<keyword evidence="1" id="KW-0378">Hydrolase</keyword>
<dbReference type="GO" id="GO:0006935">
    <property type="term" value="P:chemotaxis"/>
    <property type="evidence" value="ECO:0007669"/>
    <property type="project" value="UniProtKB-UniRule"/>
</dbReference>
<accession>A0A2K9AYV6</accession>
<dbReference type="GO" id="GO:0000156">
    <property type="term" value="F:phosphorelay response regulator activity"/>
    <property type="evidence" value="ECO:0007669"/>
    <property type="project" value="InterPro"/>
</dbReference>
<dbReference type="EMBL" id="CP025120">
    <property type="protein sequence ID" value="AUD77868.1"/>
    <property type="molecule type" value="Genomic_DNA"/>
</dbReference>
<dbReference type="PANTHER" id="PTHR42872">
    <property type="entry name" value="PROTEIN-GLUTAMATE METHYLESTERASE/PROTEIN-GLUTAMINE GLUTAMINASE"/>
    <property type="match status" value="1"/>
</dbReference>
<dbReference type="Pfam" id="PF01339">
    <property type="entry name" value="CheB_methylest"/>
    <property type="match status" value="1"/>
</dbReference>
<dbReference type="KEGG" id="kpd:CW740_00905"/>
<reference evidence="4 5" key="1">
    <citation type="submission" date="2017-12" db="EMBL/GenBank/DDBJ databases">
        <title>Kangiella profundi FT102 completed genome.</title>
        <authorList>
            <person name="Xu J."/>
            <person name="Wang J."/>
            <person name="Lu Y."/>
        </authorList>
    </citation>
    <scope>NUCLEOTIDE SEQUENCE [LARGE SCALE GENOMIC DNA]</scope>
    <source>
        <strain evidence="4 5">FT102</strain>
    </source>
</reference>
<protein>
    <recommendedName>
        <fullName evidence="2">protein-glutamate methylesterase</fullName>
        <ecNumber evidence="2">3.1.1.61</ecNumber>
    </recommendedName>
</protein>
<dbReference type="EC" id="3.1.1.61" evidence="2"/>
<dbReference type="RefSeq" id="WP_106645788.1">
    <property type="nucleotide sequence ID" value="NZ_BMGO01000001.1"/>
</dbReference>
<dbReference type="GO" id="GO:0005737">
    <property type="term" value="C:cytoplasm"/>
    <property type="evidence" value="ECO:0007669"/>
    <property type="project" value="InterPro"/>
</dbReference>
<keyword evidence="5" id="KW-1185">Reference proteome</keyword>
<organism evidence="4 5">
    <name type="scientific">Kangiella profundi</name>
    <dbReference type="NCBI Taxonomy" id="1561924"/>
    <lineage>
        <taxon>Bacteria</taxon>
        <taxon>Pseudomonadati</taxon>
        <taxon>Pseudomonadota</taxon>
        <taxon>Gammaproteobacteria</taxon>
        <taxon>Kangiellales</taxon>
        <taxon>Kangiellaceae</taxon>
        <taxon>Kangiella</taxon>
    </lineage>
</organism>
<dbReference type="InterPro" id="IPR000673">
    <property type="entry name" value="Sig_transdc_resp-reg_Me-estase"/>
</dbReference>
<evidence type="ECO:0000313" key="5">
    <source>
        <dbReference type="Proteomes" id="UP000232693"/>
    </source>
</evidence>
<sequence length="197" mass="21459">MNTMLVLLAASTGGPAAVKAFIDALPDKPLPVCFVLANHINEGSLPNLQAMLNEHAFIDAEIIDQYKDIKPGKLYIAPIDKKISFVVQGKIIITDEEWSKPYAPNINELFAESLELRDVEKLAIVFSGMGDDGSANSDLLTESGVDIWCQTIESCIQSSMPESMIKTGNVTYKDDPAGLAEQLVILLEALFPVDQYA</sequence>
<evidence type="ECO:0000256" key="1">
    <source>
        <dbReference type="ARBA" id="ARBA00022801"/>
    </source>
</evidence>
<gene>
    <name evidence="4" type="ORF">CW740_00905</name>
</gene>